<dbReference type="RefSeq" id="WP_258384068.1">
    <property type="nucleotide sequence ID" value="NZ_CP091430.1"/>
</dbReference>
<sequence>MKYRPGYPQALLDYLDDKLGISTGSVLADVGSGTGIFTRLLLESGHRVYAVEPNKEMREAAESQLGGYDGFVSIDGSAEQTQLADATVDAVLSAQAFHWFDPGPTSMEFRRILKPGGTVSLIWNKRDVERNAFAAEYDQLLKRIAPDYENVKHMRLGDADYRAFFSQGLYTKAVFENDQYITYEELLGRASSSSYTPLPGSESYQLFVQELEALFAAHQKDGLVPFHYATELYYGRM</sequence>
<dbReference type="Proteomes" id="UP001057877">
    <property type="component" value="Chromosome"/>
</dbReference>
<dbReference type="EMBL" id="CP091430">
    <property type="protein sequence ID" value="UVI27980.1"/>
    <property type="molecule type" value="Genomic_DNA"/>
</dbReference>
<evidence type="ECO:0000256" key="3">
    <source>
        <dbReference type="ARBA" id="ARBA00022679"/>
    </source>
</evidence>
<gene>
    <name evidence="5" type="ORF">L1F29_21300</name>
</gene>
<accession>A0ABY5S332</accession>
<dbReference type="InterPro" id="IPR029063">
    <property type="entry name" value="SAM-dependent_MTases_sf"/>
</dbReference>
<evidence type="ECO:0000256" key="1">
    <source>
        <dbReference type="ARBA" id="ARBA00008361"/>
    </source>
</evidence>
<dbReference type="SUPFAM" id="SSF53335">
    <property type="entry name" value="S-adenosyl-L-methionine-dependent methyltransferases"/>
    <property type="match status" value="1"/>
</dbReference>
<evidence type="ECO:0000259" key="4">
    <source>
        <dbReference type="Pfam" id="PF08241"/>
    </source>
</evidence>
<dbReference type="Pfam" id="PF08241">
    <property type="entry name" value="Methyltransf_11"/>
    <property type="match status" value="1"/>
</dbReference>
<dbReference type="InterPro" id="IPR013216">
    <property type="entry name" value="Methyltransf_11"/>
</dbReference>
<reference evidence="5" key="1">
    <citation type="submission" date="2022-01" db="EMBL/GenBank/DDBJ databases">
        <title>Paenibacillus spongiae sp. nov., isolated from marine sponge.</title>
        <authorList>
            <person name="Li Z."/>
            <person name="Zhang M."/>
        </authorList>
    </citation>
    <scope>NUCLEOTIDE SEQUENCE</scope>
    <source>
        <strain evidence="5">PHS-Z3</strain>
    </source>
</reference>
<proteinExistence type="inferred from homology"/>
<keyword evidence="6" id="KW-1185">Reference proteome</keyword>
<dbReference type="GO" id="GO:0008168">
    <property type="term" value="F:methyltransferase activity"/>
    <property type="evidence" value="ECO:0007669"/>
    <property type="project" value="UniProtKB-KW"/>
</dbReference>
<keyword evidence="2 5" id="KW-0489">Methyltransferase</keyword>
<keyword evidence="3" id="KW-0808">Transferase</keyword>
<comment type="similarity">
    <text evidence="1">Belongs to the methyltransferase superfamily.</text>
</comment>
<protein>
    <submittedName>
        <fullName evidence="5">Class I SAM-dependent methyltransferase</fullName>
    </submittedName>
</protein>
<dbReference type="Gene3D" id="3.40.50.150">
    <property type="entry name" value="Vaccinia Virus protein VP39"/>
    <property type="match status" value="1"/>
</dbReference>
<feature type="domain" description="Methyltransferase type 11" evidence="4">
    <location>
        <begin position="29"/>
        <end position="119"/>
    </location>
</feature>
<dbReference type="InterPro" id="IPR051052">
    <property type="entry name" value="Diverse_substrate_MTase"/>
</dbReference>
<dbReference type="PANTHER" id="PTHR44942:SF4">
    <property type="entry name" value="METHYLTRANSFERASE TYPE 11 DOMAIN-CONTAINING PROTEIN"/>
    <property type="match status" value="1"/>
</dbReference>
<evidence type="ECO:0000313" key="6">
    <source>
        <dbReference type="Proteomes" id="UP001057877"/>
    </source>
</evidence>
<evidence type="ECO:0000256" key="2">
    <source>
        <dbReference type="ARBA" id="ARBA00022603"/>
    </source>
</evidence>
<dbReference type="PANTHER" id="PTHR44942">
    <property type="entry name" value="METHYLTRANSF_11 DOMAIN-CONTAINING PROTEIN"/>
    <property type="match status" value="1"/>
</dbReference>
<dbReference type="CDD" id="cd02440">
    <property type="entry name" value="AdoMet_MTases"/>
    <property type="match status" value="1"/>
</dbReference>
<dbReference type="GO" id="GO:0032259">
    <property type="term" value="P:methylation"/>
    <property type="evidence" value="ECO:0007669"/>
    <property type="project" value="UniProtKB-KW"/>
</dbReference>
<name>A0ABY5S332_9BACL</name>
<organism evidence="5 6">
    <name type="scientific">Paenibacillus spongiae</name>
    <dbReference type="NCBI Taxonomy" id="2909671"/>
    <lineage>
        <taxon>Bacteria</taxon>
        <taxon>Bacillati</taxon>
        <taxon>Bacillota</taxon>
        <taxon>Bacilli</taxon>
        <taxon>Bacillales</taxon>
        <taxon>Paenibacillaceae</taxon>
        <taxon>Paenibacillus</taxon>
    </lineage>
</organism>
<evidence type="ECO:0000313" key="5">
    <source>
        <dbReference type="EMBL" id="UVI27980.1"/>
    </source>
</evidence>